<dbReference type="SFLD" id="SFLDF00027">
    <property type="entry name" value="p-type_atpase"/>
    <property type="match status" value="1"/>
</dbReference>
<keyword evidence="9 15" id="KW-0067">ATP-binding</keyword>
<feature type="transmembrane region" description="Helical" evidence="15">
    <location>
        <begin position="171"/>
        <end position="195"/>
    </location>
</feature>
<dbReference type="PRINTS" id="PR00119">
    <property type="entry name" value="CATATPASE"/>
</dbReference>
<feature type="transmembrane region" description="Helical" evidence="15">
    <location>
        <begin position="267"/>
        <end position="285"/>
    </location>
</feature>
<dbReference type="Gene3D" id="3.30.70.100">
    <property type="match status" value="1"/>
</dbReference>
<dbReference type="SUPFAM" id="SSF55008">
    <property type="entry name" value="HMA, heavy metal-associated domain"/>
    <property type="match status" value="1"/>
</dbReference>
<dbReference type="Pfam" id="PF00122">
    <property type="entry name" value="E1-E2_ATPase"/>
    <property type="match status" value="1"/>
</dbReference>
<evidence type="ECO:0000259" key="16">
    <source>
        <dbReference type="PROSITE" id="PS50846"/>
    </source>
</evidence>
<keyword evidence="8 15" id="KW-0547">Nucleotide-binding</keyword>
<accession>A0A1G9I6E0</accession>
<evidence type="ECO:0000256" key="2">
    <source>
        <dbReference type="ARBA" id="ARBA00006024"/>
    </source>
</evidence>
<comment type="similarity">
    <text evidence="2 15">Belongs to the cation transport ATPase (P-type) (TC 3.A.3) family. Type IB subfamily.</text>
</comment>
<dbReference type="OrthoDB" id="9759222at2"/>
<evidence type="ECO:0000256" key="8">
    <source>
        <dbReference type="ARBA" id="ARBA00022741"/>
    </source>
</evidence>
<feature type="transmembrane region" description="Helical" evidence="15">
    <location>
        <begin position="240"/>
        <end position="261"/>
    </location>
</feature>
<dbReference type="Gene3D" id="3.40.50.1000">
    <property type="entry name" value="HAD superfamily/HAD-like"/>
    <property type="match status" value="1"/>
</dbReference>
<keyword evidence="13" id="KW-0406">Ion transport</keyword>
<dbReference type="SUPFAM" id="SSF81665">
    <property type="entry name" value="Calcium ATPase, transmembrane domain M"/>
    <property type="match status" value="1"/>
</dbReference>
<keyword evidence="5" id="KW-0597">Phosphoprotein</keyword>
<evidence type="ECO:0000256" key="12">
    <source>
        <dbReference type="ARBA" id="ARBA00022989"/>
    </source>
</evidence>
<feature type="transmembrane region" description="Helical" evidence="15">
    <location>
        <begin position="753"/>
        <end position="772"/>
    </location>
</feature>
<dbReference type="InterPro" id="IPR023299">
    <property type="entry name" value="ATPase_P-typ_cyto_dom_N"/>
</dbReference>
<feature type="transmembrane region" description="Helical" evidence="15">
    <location>
        <begin position="415"/>
        <end position="438"/>
    </location>
</feature>
<evidence type="ECO:0000256" key="13">
    <source>
        <dbReference type="ARBA" id="ARBA00023065"/>
    </source>
</evidence>
<evidence type="ECO:0000256" key="10">
    <source>
        <dbReference type="ARBA" id="ARBA00022842"/>
    </source>
</evidence>
<dbReference type="GO" id="GO:0043682">
    <property type="term" value="F:P-type divalent copper transporter activity"/>
    <property type="evidence" value="ECO:0007669"/>
    <property type="project" value="TreeGrafter"/>
</dbReference>
<reference evidence="17 18" key="1">
    <citation type="submission" date="2016-10" db="EMBL/GenBank/DDBJ databases">
        <authorList>
            <person name="de Groot N.N."/>
        </authorList>
    </citation>
    <scope>NUCLEOTIDE SEQUENCE [LARGE SCALE GENOMIC DNA]</scope>
    <source>
        <strain evidence="17 18">DSM 17813</strain>
    </source>
</reference>
<dbReference type="Pfam" id="PF00702">
    <property type="entry name" value="Hydrolase"/>
    <property type="match status" value="1"/>
</dbReference>
<dbReference type="Gene3D" id="3.40.1110.10">
    <property type="entry name" value="Calcium-transporting ATPase, cytoplasmic domain N"/>
    <property type="match status" value="1"/>
</dbReference>
<keyword evidence="14 15" id="KW-0472">Membrane</keyword>
<dbReference type="SFLD" id="SFLDG00002">
    <property type="entry name" value="C1.7:_P-type_atpase_like"/>
    <property type="match status" value="1"/>
</dbReference>
<dbReference type="InterPro" id="IPR001757">
    <property type="entry name" value="P_typ_ATPase"/>
</dbReference>
<dbReference type="GO" id="GO:0016887">
    <property type="term" value="F:ATP hydrolysis activity"/>
    <property type="evidence" value="ECO:0007669"/>
    <property type="project" value="InterPro"/>
</dbReference>
<dbReference type="SUPFAM" id="SSF56784">
    <property type="entry name" value="HAD-like"/>
    <property type="match status" value="1"/>
</dbReference>
<evidence type="ECO:0000256" key="4">
    <source>
        <dbReference type="ARBA" id="ARBA00022475"/>
    </source>
</evidence>
<dbReference type="InterPro" id="IPR027256">
    <property type="entry name" value="P-typ_ATPase_IB"/>
</dbReference>
<keyword evidence="10" id="KW-0460">Magnesium</keyword>
<dbReference type="GO" id="GO:0005886">
    <property type="term" value="C:plasma membrane"/>
    <property type="evidence" value="ECO:0007669"/>
    <property type="project" value="UniProtKB-SubCell"/>
</dbReference>
<dbReference type="InterPro" id="IPR018303">
    <property type="entry name" value="ATPase_P-typ_P_site"/>
</dbReference>
<evidence type="ECO:0000256" key="5">
    <source>
        <dbReference type="ARBA" id="ARBA00022553"/>
    </source>
</evidence>
<dbReference type="NCBIfam" id="TIGR01525">
    <property type="entry name" value="ATPase-IB_hvy"/>
    <property type="match status" value="1"/>
</dbReference>
<dbReference type="InterPro" id="IPR008250">
    <property type="entry name" value="ATPase_P-typ_transduc_dom_A_sf"/>
</dbReference>
<dbReference type="NCBIfam" id="TIGR01511">
    <property type="entry name" value="ATPase-IB1_Cu"/>
    <property type="match status" value="1"/>
</dbReference>
<dbReference type="InterPro" id="IPR021993">
    <property type="entry name" value="ATPase-cat-bd"/>
</dbReference>
<dbReference type="CDD" id="cd00371">
    <property type="entry name" value="HMA"/>
    <property type="match status" value="1"/>
</dbReference>
<evidence type="ECO:0000256" key="11">
    <source>
        <dbReference type="ARBA" id="ARBA00022967"/>
    </source>
</evidence>
<evidence type="ECO:0000256" key="7">
    <source>
        <dbReference type="ARBA" id="ARBA00022723"/>
    </source>
</evidence>
<organism evidence="17 18">
    <name type="scientific">Geoalkalibacter ferrihydriticus</name>
    <dbReference type="NCBI Taxonomy" id="392333"/>
    <lineage>
        <taxon>Bacteria</taxon>
        <taxon>Pseudomonadati</taxon>
        <taxon>Thermodesulfobacteriota</taxon>
        <taxon>Desulfuromonadia</taxon>
        <taxon>Desulfuromonadales</taxon>
        <taxon>Geoalkalibacteraceae</taxon>
        <taxon>Geoalkalibacter</taxon>
    </lineage>
</organism>
<name>A0A1G9I6E0_9BACT</name>
<evidence type="ECO:0000256" key="15">
    <source>
        <dbReference type="RuleBase" id="RU362081"/>
    </source>
</evidence>
<dbReference type="RefSeq" id="WP_139171914.1">
    <property type="nucleotide sequence ID" value="NZ_FNGU01000001.1"/>
</dbReference>
<keyword evidence="7 15" id="KW-0479">Metal-binding</keyword>
<dbReference type="PROSITE" id="PS01229">
    <property type="entry name" value="COF_2"/>
    <property type="match status" value="1"/>
</dbReference>
<feature type="domain" description="HMA" evidence="16">
    <location>
        <begin position="87"/>
        <end position="153"/>
    </location>
</feature>
<comment type="subcellular location">
    <subcellularLocation>
        <location evidence="1">Cell membrane</location>
        <topology evidence="1">Multi-pass membrane protein</topology>
    </subcellularLocation>
</comment>
<dbReference type="GO" id="GO:0005524">
    <property type="term" value="F:ATP binding"/>
    <property type="evidence" value="ECO:0007669"/>
    <property type="project" value="UniProtKB-UniRule"/>
</dbReference>
<dbReference type="InterPro" id="IPR023298">
    <property type="entry name" value="ATPase_P-typ_TM_dom_sf"/>
</dbReference>
<proteinExistence type="inferred from homology"/>
<dbReference type="Pfam" id="PF12156">
    <property type="entry name" value="ATPase-cat_bd"/>
    <property type="match status" value="1"/>
</dbReference>
<dbReference type="SFLD" id="SFLDS00003">
    <property type="entry name" value="Haloacid_Dehalogenase"/>
    <property type="match status" value="1"/>
</dbReference>
<gene>
    <name evidence="17" type="ORF">SAMN05660860_00040</name>
</gene>
<dbReference type="InterPro" id="IPR023214">
    <property type="entry name" value="HAD_sf"/>
</dbReference>
<dbReference type="InterPro" id="IPR036412">
    <property type="entry name" value="HAD-like_sf"/>
</dbReference>
<protein>
    <submittedName>
        <fullName evidence="17">Cu2+-exporting ATPase</fullName>
    </submittedName>
</protein>
<dbReference type="Proteomes" id="UP000182146">
    <property type="component" value="Unassembled WGS sequence"/>
</dbReference>
<keyword evidence="4 15" id="KW-1003">Cell membrane</keyword>
<dbReference type="FunFam" id="2.70.150.10:FF:000002">
    <property type="entry name" value="Copper-transporting ATPase 1, putative"/>
    <property type="match status" value="1"/>
</dbReference>
<keyword evidence="11" id="KW-1278">Translocase</keyword>
<dbReference type="InterPro" id="IPR036163">
    <property type="entry name" value="HMA_dom_sf"/>
</dbReference>
<dbReference type="Gene3D" id="2.70.150.10">
    <property type="entry name" value="Calcium-transporting ATPase, cytoplasmic transduction domain A"/>
    <property type="match status" value="1"/>
</dbReference>
<dbReference type="STRING" id="392333.SAMN05660860_00040"/>
<keyword evidence="3" id="KW-0813">Transport</keyword>
<dbReference type="NCBIfam" id="TIGR01494">
    <property type="entry name" value="ATPase_P-type"/>
    <property type="match status" value="1"/>
</dbReference>
<evidence type="ECO:0000256" key="1">
    <source>
        <dbReference type="ARBA" id="ARBA00004651"/>
    </source>
</evidence>
<dbReference type="PROSITE" id="PS50846">
    <property type="entry name" value="HMA_2"/>
    <property type="match status" value="1"/>
</dbReference>
<evidence type="ECO:0000256" key="14">
    <source>
        <dbReference type="ARBA" id="ARBA00023136"/>
    </source>
</evidence>
<feature type="transmembrane region" description="Helical" evidence="15">
    <location>
        <begin position="207"/>
        <end position="228"/>
    </location>
</feature>
<dbReference type="NCBIfam" id="TIGR01512">
    <property type="entry name" value="ATPase-IB2_Cd"/>
    <property type="match status" value="1"/>
</dbReference>
<dbReference type="PRINTS" id="PR00120">
    <property type="entry name" value="HATPASE"/>
</dbReference>
<dbReference type="InterPro" id="IPR044492">
    <property type="entry name" value="P_typ_ATPase_HD_dom"/>
</dbReference>
<dbReference type="PANTHER" id="PTHR43520:SF5">
    <property type="entry name" value="CATION-TRANSPORTING P-TYPE ATPASE-RELATED"/>
    <property type="match status" value="1"/>
</dbReference>
<dbReference type="PANTHER" id="PTHR43520">
    <property type="entry name" value="ATP7, ISOFORM B"/>
    <property type="match status" value="1"/>
</dbReference>
<evidence type="ECO:0000256" key="6">
    <source>
        <dbReference type="ARBA" id="ARBA00022692"/>
    </source>
</evidence>
<dbReference type="AlphaFoldDB" id="A0A1G9I6E0"/>
<dbReference type="GO" id="GO:0055070">
    <property type="term" value="P:copper ion homeostasis"/>
    <property type="evidence" value="ECO:0007669"/>
    <property type="project" value="TreeGrafter"/>
</dbReference>
<evidence type="ECO:0000256" key="9">
    <source>
        <dbReference type="ARBA" id="ARBA00022840"/>
    </source>
</evidence>
<evidence type="ECO:0000313" key="17">
    <source>
        <dbReference type="EMBL" id="SDL20779.1"/>
    </source>
</evidence>
<dbReference type="Pfam" id="PF00403">
    <property type="entry name" value="HMA"/>
    <property type="match status" value="1"/>
</dbReference>
<dbReference type="InterPro" id="IPR006121">
    <property type="entry name" value="HMA_dom"/>
</dbReference>
<keyword evidence="6 15" id="KW-0812">Transmembrane</keyword>
<keyword evidence="12 15" id="KW-1133">Transmembrane helix</keyword>
<evidence type="ECO:0000313" key="18">
    <source>
        <dbReference type="Proteomes" id="UP000182146"/>
    </source>
</evidence>
<evidence type="ECO:0000256" key="3">
    <source>
        <dbReference type="ARBA" id="ARBA00022448"/>
    </source>
</evidence>
<feature type="transmembrane region" description="Helical" evidence="15">
    <location>
        <begin position="450"/>
        <end position="474"/>
    </location>
</feature>
<sequence>MTPDSMVCAHCGLSITATERVRGRIAGIDQDFCCQGCRGAFLILTDAGLDDFYRRREGEIGLPAGAYENAYGEDYLANFVRPDPDGAQLCFIVDGIRCAACVWVLEKLLGRCDGVLEARLNYGNHRARVKFDPTRTSAARIFSAVARIGYLPRPLSVDQGEERAERERRALLIRFGTALFLSMQLMGYSLALYAGYFQGMDAQAKQIFHYFSAAVATPVVFYSGAPFLQGGWRNLRNGVPGMDLLIAMGVLAAYGTSLYATFAGGEVYFDTAAMIVTLILAGRLFEGAARRRAAAGIDLLLRLAPQTARRLLGEQREEISASQVRCGDLLEVRPGERFAVDAQVVGGETEVDEAPVTGEPLPVWRRPGDQVAAGTLNLSALVRVRATATAANSFIARVAQLVEEAQMRRAPIQRLVDRICALFVPAVMVLALATFLFWSWRATEISPLLAAVAVLVIACPCALGLATPMAVLVATGAAARRGILFRGGDILEMTGRLTLVAFDKTGTLTLGRPRLTDVYPAHGSVDELLALAAQAECGSSHPLAQALVAEARRRRLDFTPAQNVRTLPGRGLEATTPQGSLRVGSEAFLRQAGIDIPPSTALEGATQVHVALDADYQGVILLEDALRPEAAACLQQLHTLGLSQALLTGDSPQAAQRLAAKLPLSSVHGGLSPADKAAWITAARAERERVLMVGDGINDAPALAAAQVGCAMVGGTDIALENSDLVLTRPDLGRLVEALLLARRARILIRQNLLWAFAYNLLALPLAAAGQLAPVHAAAAMALSSICVVGNSLRLGRKELLRPEIRVN</sequence>
<dbReference type="GO" id="GO:0005507">
    <property type="term" value="F:copper ion binding"/>
    <property type="evidence" value="ECO:0007669"/>
    <property type="project" value="TreeGrafter"/>
</dbReference>
<dbReference type="PROSITE" id="PS00154">
    <property type="entry name" value="ATPASE_E1_E2"/>
    <property type="match status" value="1"/>
</dbReference>
<dbReference type="EMBL" id="FNGU01000001">
    <property type="protein sequence ID" value="SDL20779.1"/>
    <property type="molecule type" value="Genomic_DNA"/>
</dbReference>
<dbReference type="SUPFAM" id="SSF81653">
    <property type="entry name" value="Calcium ATPase, transduction domain A"/>
    <property type="match status" value="1"/>
</dbReference>
<dbReference type="InterPro" id="IPR059000">
    <property type="entry name" value="ATPase_P-type_domA"/>
</dbReference>